<accession>A0A9P7R0A8</accession>
<keyword evidence="2" id="KW-1185">Reference proteome</keyword>
<protein>
    <submittedName>
        <fullName evidence="1">Uncharacterized protein</fullName>
    </submittedName>
</protein>
<dbReference type="Proteomes" id="UP000699042">
    <property type="component" value="Unassembled WGS sequence"/>
</dbReference>
<organism evidence="1 2">
    <name type="scientific">Colletotrichum scovillei</name>
    <dbReference type="NCBI Taxonomy" id="1209932"/>
    <lineage>
        <taxon>Eukaryota</taxon>
        <taxon>Fungi</taxon>
        <taxon>Dikarya</taxon>
        <taxon>Ascomycota</taxon>
        <taxon>Pezizomycotina</taxon>
        <taxon>Sordariomycetes</taxon>
        <taxon>Hypocreomycetidae</taxon>
        <taxon>Glomerellales</taxon>
        <taxon>Glomerellaceae</taxon>
        <taxon>Colletotrichum</taxon>
        <taxon>Colletotrichum acutatum species complex</taxon>
    </lineage>
</organism>
<gene>
    <name evidence="1" type="ORF">JMJ77_014727</name>
</gene>
<comment type="caution">
    <text evidence="1">The sequence shown here is derived from an EMBL/GenBank/DDBJ whole genome shotgun (WGS) entry which is preliminary data.</text>
</comment>
<dbReference type="AlphaFoldDB" id="A0A9P7R0A8"/>
<reference evidence="1" key="1">
    <citation type="submission" date="2021-05" db="EMBL/GenBank/DDBJ databases">
        <title>Comparative genomics of three Colletotrichum scovillei strains and genetic complementation revealed genes involved fungal growth and virulence on chili pepper.</title>
        <authorList>
            <person name="Hsieh D.-K."/>
            <person name="Chuang S.-C."/>
            <person name="Chen C.-Y."/>
            <person name="Chao Y.-T."/>
            <person name="Lu M.-Y.J."/>
            <person name="Lee M.-H."/>
            <person name="Shih M.-C."/>
        </authorList>
    </citation>
    <scope>NUCLEOTIDE SEQUENCE</scope>
    <source>
        <strain evidence="1">Coll-153</strain>
    </source>
</reference>
<sequence length="53" mass="5672">MMGGEKSTSTPKSKYFTPACMPDLDRDIRSAGTLGITASALPTTTPHSHLHKQ</sequence>
<evidence type="ECO:0000313" key="1">
    <source>
        <dbReference type="EMBL" id="KAG7046497.1"/>
    </source>
</evidence>
<name>A0A9P7R0A8_9PEZI</name>
<evidence type="ECO:0000313" key="2">
    <source>
        <dbReference type="Proteomes" id="UP000699042"/>
    </source>
</evidence>
<proteinExistence type="predicted"/>
<dbReference type="EMBL" id="JAESDN010000008">
    <property type="protein sequence ID" value="KAG7046497.1"/>
    <property type="molecule type" value="Genomic_DNA"/>
</dbReference>